<protein>
    <submittedName>
        <fullName evidence="5">WD40 repeat domain-containing protein</fullName>
    </submittedName>
</protein>
<feature type="repeat" description="WD" evidence="3">
    <location>
        <begin position="801"/>
        <end position="842"/>
    </location>
</feature>
<feature type="repeat" description="WD" evidence="3">
    <location>
        <begin position="843"/>
        <end position="884"/>
    </location>
</feature>
<dbReference type="InterPro" id="IPR020472">
    <property type="entry name" value="WD40_PAC1"/>
</dbReference>
<sequence>MPRSSIRPSEKGKKQIQQAVETLKNNHNLKTDHDVIEYLKKRTTITRCQQKTEISTDTIKRFLGIKTDKEKKQQGLSKKYFQQLCQILELDWQEIANSKNNINQDWGDAPHVDIFFGRSTELQTLEKWILTDKCKLVGIFGFAGIGKTGLSLKLCKGGIGKTDLSLKLAQEIQDNFEYIIWRSLINEPLIEDILTDWIQFLSNYEEINLPETIDEKITLLLKYLSQSRCLIILDNIEPILKNHQNTVDYKKQHQDYGKLFERIATKEHQSCLLLTSREKPQNLTNLEEKNQSSIKSLQLQGLLPSDGKHIFEGIINNFTTSNSEQEWQQLIDFYDGNPLALKLASQLIKNTCSGKIANFLEYTENKPTFTKLYDLIDWHFERLNKQEQEVMYWLAINREPMSISQIKNYLISPSSKKLLLETLQSLQEKITIQKIENKDLEENEYYSLQPMLIEYMTDKLIDVVCQEIQSGNINHLQSHTLLQAHTKDYVRESQRRVILTPIIDRLILDIFGCQSNLEVELKNILKTEKDKYKVTGRSGYLGGNIINLACQLNTDLSSYDFSHLKIWQGYFQCINLHGVDFSYSDLSTSVFMESFGSVHAVAYSPDGKYFAIGESQGYIYLFKVNDRQKYKVFKRHNWWVVSLQFSPDGQKLVSSSLDKSIKIWDINTTQCLHSLEEHTEWIWSVDFHPNGEILASGCDDKTIKIWDVNTGKCLQTLRGHKNAIPSVKFSPDGKILVSGSADKTIKVWNIKTGQCVKEIDAHCPSIFSLAFNSDGTKMVSGNLDRTVNVWDTINWQSIATLQGHNLGVKTVDWTDDNQFVATGSLDSSIKLWNTDNWRCVKSLHDHKTWIWSIAFSPDSQTLISGDNNQILKLWDIKTGNCIHTWHGYNNWVYSVVFSPNGQFLASANLDHTVRLWDVKTGKLLKTLKGHKKWVWSVVFSPDGNLLASASDDPSVKLWDVNTGECLKTFEDHKKDEQGGIWTVAFSPDGKFLATGSQDTIVKLWDIHSGNLENLKAHHHWIWDVKFNHDGKILASASDDHTINLWDVKTRKLIKTLKGHSNKVKSIAFSPDNQIIVSGSEDCTVKLWDVKTGKCFKTLEGHKSYVYSVAFSFDGEIIASSSHDRTIKLWNITDGECMKTLSGHTDAVMSVNFSSEHELLASGSTDQTVRLWDIRTGECVNILRPKRPYEGMNITGVTGITEAQKNSLQDLGALDNV</sequence>
<dbReference type="PROSITE" id="PS00678">
    <property type="entry name" value="WD_REPEATS_1"/>
    <property type="match status" value="12"/>
</dbReference>
<dbReference type="PROSITE" id="PS50082">
    <property type="entry name" value="WD_REPEATS_2"/>
    <property type="match status" value="13"/>
</dbReference>
<reference evidence="5 6" key="1">
    <citation type="submission" date="2024-04" db="EMBL/GenBank/DDBJ databases">
        <title>Okeanomitos corallinicola gen. &amp; sp. nov. (Nostocales, Cyanobacteria), a new toxic marine heterocyst-forming cyanobacterium from a coral reef.</title>
        <authorList>
            <person name="Li H."/>
            <person name="Li R."/>
            <person name="Kang J."/>
            <person name="Hii K.S."/>
            <person name="Mohamed H.F."/>
            <person name="Xu X."/>
            <person name="Luo Z."/>
        </authorList>
    </citation>
    <scope>NUCLEOTIDE SEQUENCE [LARGE SCALE GENOMIC DNA]</scope>
    <source>
        <strain evidence="5 6">TIOX110</strain>
    </source>
</reference>
<dbReference type="CDD" id="cd00200">
    <property type="entry name" value="WD40"/>
    <property type="match status" value="2"/>
</dbReference>
<evidence type="ECO:0000313" key="5">
    <source>
        <dbReference type="EMBL" id="WZB88348.1"/>
    </source>
</evidence>
<dbReference type="SUPFAM" id="SSF52540">
    <property type="entry name" value="P-loop containing nucleoside triphosphate hydrolases"/>
    <property type="match status" value="1"/>
</dbReference>
<keyword evidence="2" id="KW-0677">Repeat</keyword>
<dbReference type="PANTHER" id="PTHR19848:SF8">
    <property type="entry name" value="F-BOX AND WD REPEAT DOMAIN CONTAINING 7"/>
    <property type="match status" value="1"/>
</dbReference>
<accession>A0ABZ2UY78</accession>
<dbReference type="InterPro" id="IPR002182">
    <property type="entry name" value="NB-ARC"/>
</dbReference>
<dbReference type="SMART" id="SM00320">
    <property type="entry name" value="WD40"/>
    <property type="match status" value="14"/>
</dbReference>
<dbReference type="PRINTS" id="PR00364">
    <property type="entry name" value="DISEASERSIST"/>
</dbReference>
<gene>
    <name evidence="5" type="ORF">WJM97_01200</name>
</gene>
<feature type="repeat" description="WD" evidence="3">
    <location>
        <begin position="1014"/>
        <end position="1055"/>
    </location>
</feature>
<feature type="repeat" description="WD" evidence="3">
    <location>
        <begin position="759"/>
        <end position="800"/>
    </location>
</feature>
<organism evidence="5 6">
    <name type="scientific">Okeanomitos corallinicola TIOX110</name>
    <dbReference type="NCBI Taxonomy" id="3133117"/>
    <lineage>
        <taxon>Bacteria</taxon>
        <taxon>Bacillati</taxon>
        <taxon>Cyanobacteriota</taxon>
        <taxon>Cyanophyceae</taxon>
        <taxon>Nostocales</taxon>
        <taxon>Aphanizomenonaceae</taxon>
        <taxon>Okeanomitos</taxon>
    </lineage>
</organism>
<evidence type="ECO:0000259" key="4">
    <source>
        <dbReference type="Pfam" id="PF00931"/>
    </source>
</evidence>
<keyword evidence="6" id="KW-1185">Reference proteome</keyword>
<dbReference type="Pfam" id="PF00931">
    <property type="entry name" value="NB-ARC"/>
    <property type="match status" value="1"/>
</dbReference>
<dbReference type="EMBL" id="CP150886">
    <property type="protein sequence ID" value="WZB88348.1"/>
    <property type="molecule type" value="Genomic_DNA"/>
</dbReference>
<dbReference type="Gene3D" id="3.40.50.300">
    <property type="entry name" value="P-loop containing nucleotide triphosphate hydrolases"/>
    <property type="match status" value="2"/>
</dbReference>
<dbReference type="InterPro" id="IPR011047">
    <property type="entry name" value="Quinoprotein_ADH-like_sf"/>
</dbReference>
<feature type="repeat" description="WD" evidence="3">
    <location>
        <begin position="927"/>
        <end position="968"/>
    </location>
</feature>
<proteinExistence type="predicted"/>
<feature type="domain" description="NB-ARC" evidence="4">
    <location>
        <begin position="121"/>
        <end position="236"/>
    </location>
</feature>
<evidence type="ECO:0000256" key="1">
    <source>
        <dbReference type="ARBA" id="ARBA00022574"/>
    </source>
</evidence>
<feature type="repeat" description="WD" evidence="3">
    <location>
        <begin position="973"/>
        <end position="1014"/>
    </location>
</feature>
<dbReference type="SUPFAM" id="SSF50998">
    <property type="entry name" value="Quinoprotein alcohol dehydrogenase-like"/>
    <property type="match status" value="1"/>
</dbReference>
<dbReference type="InterPro" id="IPR015943">
    <property type="entry name" value="WD40/YVTN_repeat-like_dom_sf"/>
</dbReference>
<dbReference type="SUPFAM" id="SSF50978">
    <property type="entry name" value="WD40 repeat-like"/>
    <property type="match status" value="1"/>
</dbReference>
<dbReference type="Pfam" id="PF25168">
    <property type="entry name" value="Beta-prop_WDR36-Utp21_2nd"/>
    <property type="match status" value="1"/>
</dbReference>
<dbReference type="InterPro" id="IPR027417">
    <property type="entry name" value="P-loop_NTPase"/>
</dbReference>
<dbReference type="InterPro" id="IPR036322">
    <property type="entry name" value="WD40_repeat_dom_sf"/>
</dbReference>
<dbReference type="InterPro" id="IPR001680">
    <property type="entry name" value="WD40_rpt"/>
</dbReference>
<feature type="repeat" description="WD" evidence="3">
    <location>
        <begin position="885"/>
        <end position="926"/>
    </location>
</feature>
<dbReference type="RefSeq" id="WP_353931256.1">
    <property type="nucleotide sequence ID" value="NZ_CP150886.1"/>
</dbReference>
<dbReference type="InterPro" id="IPR019775">
    <property type="entry name" value="WD40_repeat_CS"/>
</dbReference>
<dbReference type="Pfam" id="PF00400">
    <property type="entry name" value="WD40"/>
    <property type="match status" value="9"/>
</dbReference>
<feature type="repeat" description="WD" evidence="3">
    <location>
        <begin position="675"/>
        <end position="716"/>
    </location>
</feature>
<dbReference type="Gene3D" id="2.130.10.10">
    <property type="entry name" value="YVTN repeat-like/Quinoprotein amine dehydrogenase"/>
    <property type="match status" value="6"/>
</dbReference>
<feature type="repeat" description="WD" evidence="3">
    <location>
        <begin position="1098"/>
        <end position="1139"/>
    </location>
</feature>
<feature type="repeat" description="WD" evidence="3">
    <location>
        <begin position="717"/>
        <end position="758"/>
    </location>
</feature>
<keyword evidence="1 3" id="KW-0853">WD repeat</keyword>
<dbReference type="PRINTS" id="PR00320">
    <property type="entry name" value="GPROTEINBRPT"/>
</dbReference>
<feature type="repeat" description="WD" evidence="3">
    <location>
        <begin position="1056"/>
        <end position="1097"/>
    </location>
</feature>
<dbReference type="PANTHER" id="PTHR19848">
    <property type="entry name" value="WD40 REPEAT PROTEIN"/>
    <property type="match status" value="1"/>
</dbReference>
<evidence type="ECO:0000256" key="2">
    <source>
        <dbReference type="ARBA" id="ARBA00022737"/>
    </source>
</evidence>
<dbReference type="PROSITE" id="PS50294">
    <property type="entry name" value="WD_REPEATS_REGION"/>
    <property type="match status" value="13"/>
</dbReference>
<feature type="repeat" description="WD" evidence="3">
    <location>
        <begin position="1140"/>
        <end position="1181"/>
    </location>
</feature>
<evidence type="ECO:0000256" key="3">
    <source>
        <dbReference type="PROSITE-ProRule" id="PRU00221"/>
    </source>
</evidence>
<evidence type="ECO:0000313" key="6">
    <source>
        <dbReference type="Proteomes" id="UP001483337"/>
    </source>
</evidence>
<dbReference type="Proteomes" id="UP001483337">
    <property type="component" value="Chromosome"/>
</dbReference>
<feature type="repeat" description="WD" evidence="3">
    <location>
        <begin position="633"/>
        <end position="674"/>
    </location>
</feature>
<name>A0ABZ2UY78_9CYAN</name>